<proteinExistence type="inferred from homology"/>
<accession>A0A3T1DEG3</accession>
<organism evidence="7 8">
    <name type="scientific">Cohnella abietis</name>
    <dbReference type="NCBI Taxonomy" id="2507935"/>
    <lineage>
        <taxon>Bacteria</taxon>
        <taxon>Bacillati</taxon>
        <taxon>Bacillota</taxon>
        <taxon>Bacilli</taxon>
        <taxon>Bacillales</taxon>
        <taxon>Paenibacillaceae</taxon>
        <taxon>Cohnella</taxon>
    </lineage>
</organism>
<evidence type="ECO:0000313" key="8">
    <source>
        <dbReference type="Proteomes" id="UP000289856"/>
    </source>
</evidence>
<dbReference type="GO" id="GO:0008234">
    <property type="term" value="F:cysteine-type peptidase activity"/>
    <property type="evidence" value="ECO:0007669"/>
    <property type="project" value="UniProtKB-KW"/>
</dbReference>
<dbReference type="PANTHER" id="PTHR47053:SF1">
    <property type="entry name" value="MUREIN DD-ENDOPEPTIDASE MEPH-RELATED"/>
    <property type="match status" value="1"/>
</dbReference>
<dbReference type="KEGG" id="cohn:KCTCHS21_57670"/>
<name>A0A3T1DEG3_9BACL</name>
<dbReference type="Gene3D" id="2.30.30.40">
    <property type="entry name" value="SH3 Domains"/>
    <property type="match status" value="1"/>
</dbReference>
<dbReference type="SUPFAM" id="SSF54001">
    <property type="entry name" value="Cysteine proteinases"/>
    <property type="match status" value="1"/>
</dbReference>
<keyword evidence="4" id="KW-0788">Thiol protease</keyword>
<keyword evidence="5" id="KW-0732">Signal</keyword>
<dbReference type="RefSeq" id="WP_232057996.1">
    <property type="nucleotide sequence ID" value="NZ_AP019400.1"/>
</dbReference>
<dbReference type="Pfam" id="PF07833">
    <property type="entry name" value="Cu_amine_oxidN1"/>
    <property type="match status" value="1"/>
</dbReference>
<dbReference type="AlphaFoldDB" id="A0A3T1DEG3"/>
<gene>
    <name evidence="7" type="ORF">KCTCHS21_57670</name>
</gene>
<dbReference type="InterPro" id="IPR012854">
    <property type="entry name" value="Cu_amine_oxidase-like_N"/>
</dbReference>
<comment type="similarity">
    <text evidence="1">Belongs to the peptidase C40 family.</text>
</comment>
<evidence type="ECO:0000259" key="6">
    <source>
        <dbReference type="PROSITE" id="PS51935"/>
    </source>
</evidence>
<evidence type="ECO:0000313" key="7">
    <source>
        <dbReference type="EMBL" id="BBI36368.1"/>
    </source>
</evidence>
<dbReference type="PANTHER" id="PTHR47053">
    <property type="entry name" value="MUREIN DD-ENDOPEPTIDASE MEPH-RELATED"/>
    <property type="match status" value="1"/>
</dbReference>
<dbReference type="Gene3D" id="3.30.457.10">
    <property type="entry name" value="Copper amine oxidase-like, N-terminal domain"/>
    <property type="match status" value="1"/>
</dbReference>
<dbReference type="Gene3D" id="3.90.1720.10">
    <property type="entry name" value="endopeptidase domain like (from Nostoc punctiforme)"/>
    <property type="match status" value="1"/>
</dbReference>
<sequence>MMTKIGAMAILGMFLCQAYPAHAQTNAVPDIYMDGKKLALTANPVNIDGYTLVPMRSLFEAQGVQISWKNNTQTVTATKESMTFTYRIGETSAYKNNQLITLAQPGKLINGTTMVPLRFISETLGDLVKWHAYSGDITISSPPVYESTVRYGVNLRSSPSSLTESSQRMIPKGEKIHVLREIDASWLEVRTQKDEIGFISAKPAYSDYNSPSLVELQTDELITFGKKYLDTPYEFGASSDQTLTFDCSSFVRHVFNQVLSIDLPRVSYNQAKEGQEVQLNELRKGDLLFFSARGLDIGHVGIYAGNNQILHTFSKEKGVHVAEFDAKWRKRFVTARRIF</sequence>
<dbReference type="EMBL" id="AP019400">
    <property type="protein sequence ID" value="BBI36368.1"/>
    <property type="molecule type" value="Genomic_DNA"/>
</dbReference>
<dbReference type="PROSITE" id="PS51935">
    <property type="entry name" value="NLPC_P60"/>
    <property type="match status" value="1"/>
</dbReference>
<evidence type="ECO:0000256" key="5">
    <source>
        <dbReference type="SAM" id="SignalP"/>
    </source>
</evidence>
<feature type="chain" id="PRO_5019561294" description="NlpC/P60 domain-containing protein" evidence="5">
    <location>
        <begin position="24"/>
        <end position="339"/>
    </location>
</feature>
<dbReference type="InterPro" id="IPR038765">
    <property type="entry name" value="Papain-like_cys_pep_sf"/>
</dbReference>
<dbReference type="Pfam" id="PF00877">
    <property type="entry name" value="NLPC_P60"/>
    <property type="match status" value="1"/>
</dbReference>
<reference evidence="7 8" key="1">
    <citation type="submission" date="2019-01" db="EMBL/GenBank/DDBJ databases">
        <title>Complete genome sequence of Cohnella hallensis HS21 isolated from Korean fir (Abies koreana) rhizospheric soil.</title>
        <authorList>
            <person name="Jiang L."/>
            <person name="Kang S.W."/>
            <person name="Kim S."/>
            <person name="Jung J."/>
            <person name="Kim C.Y."/>
            <person name="Kim D.H."/>
            <person name="Kim S.W."/>
            <person name="Lee J."/>
        </authorList>
    </citation>
    <scope>NUCLEOTIDE SEQUENCE [LARGE SCALE GENOMIC DNA]</scope>
    <source>
        <strain evidence="7 8">HS21</strain>
    </source>
</reference>
<evidence type="ECO:0000256" key="2">
    <source>
        <dbReference type="ARBA" id="ARBA00022670"/>
    </source>
</evidence>
<feature type="signal peptide" evidence="5">
    <location>
        <begin position="1"/>
        <end position="23"/>
    </location>
</feature>
<dbReference type="InterPro" id="IPR036582">
    <property type="entry name" value="Mao_N_sf"/>
</dbReference>
<dbReference type="InterPro" id="IPR000064">
    <property type="entry name" value="NLP_P60_dom"/>
</dbReference>
<dbReference type="InterPro" id="IPR051202">
    <property type="entry name" value="Peptidase_C40"/>
</dbReference>
<dbReference type="SUPFAM" id="SSF55383">
    <property type="entry name" value="Copper amine oxidase, domain N"/>
    <property type="match status" value="1"/>
</dbReference>
<keyword evidence="8" id="KW-1185">Reference proteome</keyword>
<evidence type="ECO:0000256" key="3">
    <source>
        <dbReference type="ARBA" id="ARBA00022801"/>
    </source>
</evidence>
<keyword evidence="2" id="KW-0645">Protease</keyword>
<dbReference type="Proteomes" id="UP000289856">
    <property type="component" value="Chromosome"/>
</dbReference>
<dbReference type="GO" id="GO:0006508">
    <property type="term" value="P:proteolysis"/>
    <property type="evidence" value="ECO:0007669"/>
    <property type="project" value="UniProtKB-KW"/>
</dbReference>
<protein>
    <recommendedName>
        <fullName evidence="6">NlpC/P60 domain-containing protein</fullName>
    </recommendedName>
</protein>
<evidence type="ECO:0000256" key="4">
    <source>
        <dbReference type="ARBA" id="ARBA00022807"/>
    </source>
</evidence>
<keyword evidence="3" id="KW-0378">Hydrolase</keyword>
<feature type="domain" description="NlpC/P60" evidence="6">
    <location>
        <begin position="215"/>
        <end position="339"/>
    </location>
</feature>
<evidence type="ECO:0000256" key="1">
    <source>
        <dbReference type="ARBA" id="ARBA00007074"/>
    </source>
</evidence>